<protein>
    <submittedName>
        <fullName evidence="1">Uncharacterized protein</fullName>
    </submittedName>
</protein>
<evidence type="ECO:0000313" key="2">
    <source>
        <dbReference type="Proteomes" id="UP000772434"/>
    </source>
</evidence>
<reference evidence="1" key="1">
    <citation type="submission" date="2020-11" db="EMBL/GenBank/DDBJ databases">
        <authorList>
            <consortium name="DOE Joint Genome Institute"/>
            <person name="Ahrendt S."/>
            <person name="Riley R."/>
            <person name="Andreopoulos W."/>
            <person name="Labutti K."/>
            <person name="Pangilinan J."/>
            <person name="Ruiz-Duenas F.J."/>
            <person name="Barrasa J.M."/>
            <person name="Sanchez-Garcia M."/>
            <person name="Camarero S."/>
            <person name="Miyauchi S."/>
            <person name="Serrano A."/>
            <person name="Linde D."/>
            <person name="Babiker R."/>
            <person name="Drula E."/>
            <person name="Ayuso-Fernandez I."/>
            <person name="Pacheco R."/>
            <person name="Padilla G."/>
            <person name="Ferreira P."/>
            <person name="Barriuso J."/>
            <person name="Kellner H."/>
            <person name="Castanera R."/>
            <person name="Alfaro M."/>
            <person name="Ramirez L."/>
            <person name="Pisabarro A.G."/>
            <person name="Kuo A."/>
            <person name="Tritt A."/>
            <person name="Lipzen A."/>
            <person name="He G."/>
            <person name="Yan M."/>
            <person name="Ng V."/>
            <person name="Cullen D."/>
            <person name="Martin F."/>
            <person name="Rosso M.-N."/>
            <person name="Henrissat B."/>
            <person name="Hibbett D."/>
            <person name="Martinez A.T."/>
            <person name="Grigoriev I.V."/>
        </authorList>
    </citation>
    <scope>NUCLEOTIDE SEQUENCE</scope>
    <source>
        <strain evidence="1">AH 40177</strain>
    </source>
</reference>
<name>A0A9P5P9V2_9AGAR</name>
<organism evidence="1 2">
    <name type="scientific">Rhodocollybia butyracea</name>
    <dbReference type="NCBI Taxonomy" id="206335"/>
    <lineage>
        <taxon>Eukaryota</taxon>
        <taxon>Fungi</taxon>
        <taxon>Dikarya</taxon>
        <taxon>Basidiomycota</taxon>
        <taxon>Agaricomycotina</taxon>
        <taxon>Agaricomycetes</taxon>
        <taxon>Agaricomycetidae</taxon>
        <taxon>Agaricales</taxon>
        <taxon>Marasmiineae</taxon>
        <taxon>Omphalotaceae</taxon>
        <taxon>Rhodocollybia</taxon>
    </lineage>
</organism>
<comment type="caution">
    <text evidence="1">The sequence shown here is derived from an EMBL/GenBank/DDBJ whole genome shotgun (WGS) entry which is preliminary data.</text>
</comment>
<gene>
    <name evidence="1" type="ORF">BDP27DRAFT_1241297</name>
</gene>
<accession>A0A9P5P9V2</accession>
<dbReference type="OrthoDB" id="3031569at2759"/>
<sequence length="121" mass="13296">VLACGLTSFKKGNKTLKGESRLYRIIVSESAHLIWKLRNARVINGTPNPSAQEVTNRWLFTINSRLNLDRLLTNSKKFGGKALSCALVTKTWQNILDGQDSLPEDWCKRAGVLVGISAGVG</sequence>
<proteinExistence type="predicted"/>
<dbReference type="AlphaFoldDB" id="A0A9P5P9V2"/>
<dbReference type="EMBL" id="JADNRY010000386">
    <property type="protein sequence ID" value="KAF9058415.1"/>
    <property type="molecule type" value="Genomic_DNA"/>
</dbReference>
<evidence type="ECO:0000313" key="1">
    <source>
        <dbReference type="EMBL" id="KAF9058415.1"/>
    </source>
</evidence>
<keyword evidence="2" id="KW-1185">Reference proteome</keyword>
<dbReference type="Proteomes" id="UP000772434">
    <property type="component" value="Unassembled WGS sequence"/>
</dbReference>
<feature type="non-terminal residue" evidence="1">
    <location>
        <position position="1"/>
    </location>
</feature>